<dbReference type="Proteomes" id="UP000316727">
    <property type="component" value="Unassembled WGS sequence"/>
</dbReference>
<evidence type="ECO:0000313" key="2">
    <source>
        <dbReference type="Proteomes" id="UP000316727"/>
    </source>
</evidence>
<dbReference type="EMBL" id="VFRQ01000007">
    <property type="protein sequence ID" value="TPE43207.1"/>
    <property type="molecule type" value="Genomic_DNA"/>
</dbReference>
<sequence length="105" mass="11940">MNDSMKFALGYYEKRILQEFAIDDVGISLVKLGEKSYEKVIPVDLNNPDLLNQQELEVEIAEVIKFIQKVSQKKYSNRPVWLKTNIIDQAVNDCVGIGLLKIDGP</sequence>
<dbReference type="AlphaFoldDB" id="A0A501W8R8"/>
<gene>
    <name evidence="1" type="ORF">FJM65_13910</name>
</gene>
<name>A0A501W8R8_9BACT</name>
<protein>
    <submittedName>
        <fullName evidence="1">Uncharacterized protein</fullName>
    </submittedName>
</protein>
<evidence type="ECO:0000313" key="1">
    <source>
        <dbReference type="EMBL" id="TPE43207.1"/>
    </source>
</evidence>
<accession>A0A501W8R8</accession>
<reference evidence="1 2" key="1">
    <citation type="submission" date="2019-06" db="EMBL/GenBank/DDBJ databases">
        <title>A novel bacterium of genus Pontibacter, isolated from marine sediment.</title>
        <authorList>
            <person name="Huang H."/>
            <person name="Mo K."/>
            <person name="Hu Y."/>
        </authorList>
    </citation>
    <scope>NUCLEOTIDE SEQUENCE [LARGE SCALE GENOMIC DNA]</scope>
    <source>
        <strain evidence="1 2">HB172049</strain>
    </source>
</reference>
<comment type="caution">
    <text evidence="1">The sequence shown here is derived from an EMBL/GenBank/DDBJ whole genome shotgun (WGS) entry which is preliminary data.</text>
</comment>
<dbReference type="RefSeq" id="WP_181163723.1">
    <property type="nucleotide sequence ID" value="NZ_VFRQ01000007.1"/>
</dbReference>
<proteinExistence type="predicted"/>
<organism evidence="1 2">
    <name type="scientific">Pontibacter mangrovi</name>
    <dbReference type="NCBI Taxonomy" id="2589816"/>
    <lineage>
        <taxon>Bacteria</taxon>
        <taxon>Pseudomonadati</taxon>
        <taxon>Bacteroidota</taxon>
        <taxon>Cytophagia</taxon>
        <taxon>Cytophagales</taxon>
        <taxon>Hymenobacteraceae</taxon>
        <taxon>Pontibacter</taxon>
    </lineage>
</organism>
<keyword evidence="2" id="KW-1185">Reference proteome</keyword>